<sequence>MRQPIATQHYKIIETERLILRAWQQEDIIPFSEINNDKEVMEYMPKCLSYEETVQFYNRIICEHNKSGYGLYAAEAKNDGKFIGYVGFHYFDFEAVFSPGIEIGWRLARKYWHQGYATEAAKACIDYARKRRLFNEVYSFTAVCNHRSEHVMQKIGMERQGLFSHPSLPEKHKLNLHVLYKYNLLQND</sequence>
<dbReference type="CDD" id="cd04301">
    <property type="entry name" value="NAT_SF"/>
    <property type="match status" value="1"/>
</dbReference>
<dbReference type="PANTHER" id="PTHR43792:SF1">
    <property type="entry name" value="N-ACETYLTRANSFERASE DOMAIN-CONTAINING PROTEIN"/>
    <property type="match status" value="1"/>
</dbReference>
<reference evidence="2 3" key="1">
    <citation type="submission" date="2024-03" db="EMBL/GenBank/DDBJ databases">
        <title>Mouse gut bacterial collection (mGBC) of GemPharmatech.</title>
        <authorList>
            <person name="He Y."/>
            <person name="Dong L."/>
            <person name="Wu D."/>
            <person name="Gao X."/>
            <person name="Lin Z."/>
        </authorList>
    </citation>
    <scope>NUCLEOTIDE SEQUENCE [LARGE SCALE GENOMIC DNA]</scope>
    <source>
        <strain evidence="2 3">54-13</strain>
    </source>
</reference>
<protein>
    <submittedName>
        <fullName evidence="2">GNAT family N-acetyltransferase</fullName>
    </submittedName>
</protein>
<feature type="domain" description="N-acetyltransferase" evidence="1">
    <location>
        <begin position="18"/>
        <end position="185"/>
    </location>
</feature>
<keyword evidence="3" id="KW-1185">Reference proteome</keyword>
<dbReference type="InterPro" id="IPR051531">
    <property type="entry name" value="N-acetyltransferase"/>
</dbReference>
<proteinExistence type="predicted"/>
<dbReference type="EMBL" id="JBCLPP010000020">
    <property type="protein sequence ID" value="MEY8245613.1"/>
    <property type="molecule type" value="Genomic_DNA"/>
</dbReference>
<gene>
    <name evidence="2" type="ORF">AAK873_08295</name>
</gene>
<dbReference type="InterPro" id="IPR000182">
    <property type="entry name" value="GNAT_dom"/>
</dbReference>
<dbReference type="Pfam" id="PF13302">
    <property type="entry name" value="Acetyltransf_3"/>
    <property type="match status" value="1"/>
</dbReference>
<organism evidence="2 3">
    <name type="scientific">Heminiphilus faecis</name>
    <dbReference type="NCBI Taxonomy" id="2601703"/>
    <lineage>
        <taxon>Bacteria</taxon>
        <taxon>Pseudomonadati</taxon>
        <taxon>Bacteroidota</taxon>
        <taxon>Bacteroidia</taxon>
        <taxon>Bacteroidales</taxon>
        <taxon>Muribaculaceae</taxon>
        <taxon>Heminiphilus</taxon>
    </lineage>
</organism>
<evidence type="ECO:0000259" key="1">
    <source>
        <dbReference type="PROSITE" id="PS51186"/>
    </source>
</evidence>
<accession>A0ABV4CW49</accession>
<evidence type="ECO:0000313" key="3">
    <source>
        <dbReference type="Proteomes" id="UP001565200"/>
    </source>
</evidence>
<dbReference type="Gene3D" id="3.40.630.30">
    <property type="match status" value="1"/>
</dbReference>
<dbReference type="PANTHER" id="PTHR43792">
    <property type="entry name" value="GNAT FAMILY, PUTATIVE (AFU_ORTHOLOGUE AFUA_3G00765)-RELATED-RELATED"/>
    <property type="match status" value="1"/>
</dbReference>
<dbReference type="Proteomes" id="UP001565200">
    <property type="component" value="Unassembled WGS sequence"/>
</dbReference>
<evidence type="ECO:0000313" key="2">
    <source>
        <dbReference type="EMBL" id="MEY8245613.1"/>
    </source>
</evidence>
<dbReference type="InterPro" id="IPR016181">
    <property type="entry name" value="Acyl_CoA_acyltransferase"/>
</dbReference>
<comment type="caution">
    <text evidence="2">The sequence shown here is derived from an EMBL/GenBank/DDBJ whole genome shotgun (WGS) entry which is preliminary data.</text>
</comment>
<name>A0ABV4CW49_9BACT</name>
<dbReference type="PROSITE" id="PS51186">
    <property type="entry name" value="GNAT"/>
    <property type="match status" value="1"/>
</dbReference>
<dbReference type="RefSeq" id="WP_205523899.1">
    <property type="nucleotide sequence ID" value="NZ_JBCLPP010000020.1"/>
</dbReference>
<dbReference type="SUPFAM" id="SSF55729">
    <property type="entry name" value="Acyl-CoA N-acyltransferases (Nat)"/>
    <property type="match status" value="1"/>
</dbReference>